<name>A0AA38J1W2_9CUCU</name>
<dbReference type="EMBL" id="JALNTZ010000001">
    <property type="protein sequence ID" value="KAJ3665284.1"/>
    <property type="molecule type" value="Genomic_DNA"/>
</dbReference>
<accession>A0AA38J1W2</accession>
<dbReference type="AlphaFoldDB" id="A0AA38J1W2"/>
<dbReference type="EMBL" id="JALNTZ010000001">
    <property type="protein sequence ID" value="KAJ3665286.1"/>
    <property type="molecule type" value="Genomic_DNA"/>
</dbReference>
<protein>
    <submittedName>
        <fullName evidence="2">Uncharacterized protein</fullName>
    </submittedName>
</protein>
<evidence type="ECO:0000313" key="3">
    <source>
        <dbReference type="EMBL" id="KAJ3665286.1"/>
    </source>
</evidence>
<dbReference type="Proteomes" id="UP001168821">
    <property type="component" value="Unassembled WGS sequence"/>
</dbReference>
<organism evidence="2 4">
    <name type="scientific">Zophobas morio</name>
    <dbReference type="NCBI Taxonomy" id="2755281"/>
    <lineage>
        <taxon>Eukaryota</taxon>
        <taxon>Metazoa</taxon>
        <taxon>Ecdysozoa</taxon>
        <taxon>Arthropoda</taxon>
        <taxon>Hexapoda</taxon>
        <taxon>Insecta</taxon>
        <taxon>Pterygota</taxon>
        <taxon>Neoptera</taxon>
        <taxon>Endopterygota</taxon>
        <taxon>Coleoptera</taxon>
        <taxon>Polyphaga</taxon>
        <taxon>Cucujiformia</taxon>
        <taxon>Tenebrionidae</taxon>
        <taxon>Zophobas</taxon>
    </lineage>
</organism>
<keyword evidence="1" id="KW-0732">Signal</keyword>
<sequence>MIIKSTFLLCVFLTFVSAEIRQPRDVADVVKEELEALASIVQGRILVAHDDLDNALTTFKTNSINVASQGTISIQQLQQTIDAQLQQIKDFAHSADVDISACTNIREQTLNRFPDILIGELNTYIDNIVAKASSTTDDGTYLVDIVINKVHNLDFQLSQCGEDLLCINPLLTEIELDKVRLPQSIETEVQAVESVLTNLRISVQSNTDWCVSQYISGAFDILRDIQNCANHLAG</sequence>
<gene>
    <name evidence="2" type="ORF">Zmor_000786</name>
    <name evidence="3" type="ORF">Zmor_000788</name>
</gene>
<reference evidence="2" key="1">
    <citation type="journal article" date="2023" name="G3 (Bethesda)">
        <title>Whole genome assemblies of Zophobas morio and Tenebrio molitor.</title>
        <authorList>
            <person name="Kaur S."/>
            <person name="Stinson S.A."/>
            <person name="diCenzo G.C."/>
        </authorList>
    </citation>
    <scope>NUCLEOTIDE SEQUENCE</scope>
    <source>
        <strain evidence="2">QUZm001</strain>
    </source>
</reference>
<comment type="caution">
    <text evidence="2">The sequence shown here is derived from an EMBL/GenBank/DDBJ whole genome shotgun (WGS) entry which is preliminary data.</text>
</comment>
<keyword evidence="4" id="KW-1185">Reference proteome</keyword>
<feature type="chain" id="PRO_5041589106" evidence="1">
    <location>
        <begin position="19"/>
        <end position="234"/>
    </location>
</feature>
<proteinExistence type="predicted"/>
<evidence type="ECO:0000256" key="1">
    <source>
        <dbReference type="SAM" id="SignalP"/>
    </source>
</evidence>
<evidence type="ECO:0000313" key="2">
    <source>
        <dbReference type="EMBL" id="KAJ3665284.1"/>
    </source>
</evidence>
<feature type="signal peptide" evidence="1">
    <location>
        <begin position="1"/>
        <end position="18"/>
    </location>
</feature>
<evidence type="ECO:0000313" key="4">
    <source>
        <dbReference type="Proteomes" id="UP001168821"/>
    </source>
</evidence>